<evidence type="ECO:0000256" key="2">
    <source>
        <dbReference type="ARBA" id="ARBA00022692"/>
    </source>
</evidence>
<sequence length="407" mass="43744">MPNEVSSLLEVAIGSAEASISVLLVLGFGYYAQHAGWVNEEGEKQISHLCVTVFLPALLFTQIGPHATPHNLTDYGIIVALSIFAMVVSYLAGIASRRVFKSPRWTVAAFIFNNATSLPLLLLNSLEKTGTISIIIGKNGGSVADAVARGRTYLLIAALVGNMGRFALGPDIMGPKNNDDSDFPGDLSTTFRPVSAESETTPLLSTARIHNAASQAWPTIKNAGKIIWAWVLDSINPPLIAAIVALVFGLVSPLHHAFFGKGEPLNATVTQSVDYLGKLYTALQMFVLGSKLRSKAGDKLPILSTTVLFIHRFIVMPAIMIGVVYLLRSTWPSYVERDPMLDFVLSIVGIGPPAITLSAISEMAELDAREDAQVSRLLMLSYIVTPFICVPISASVYVINHLGLANN</sequence>
<accession>A0A8H3AGK4</accession>
<keyword evidence="3 5" id="KW-1133">Transmembrane helix</keyword>
<feature type="transmembrane region" description="Helical" evidence="5">
    <location>
        <begin position="227"/>
        <end position="251"/>
    </location>
</feature>
<dbReference type="PANTHER" id="PTHR31794">
    <property type="entry name" value="AUXIN EFFLUX TRANSPORTER FAMILY PROTEIN (EUROFUNG)"/>
    <property type="match status" value="1"/>
</dbReference>
<protein>
    <submittedName>
        <fullName evidence="6">Uncharacterized protein</fullName>
    </submittedName>
</protein>
<evidence type="ECO:0000313" key="6">
    <source>
        <dbReference type="EMBL" id="CAE6420265.1"/>
    </source>
</evidence>
<feature type="transmembrane region" description="Helical" evidence="5">
    <location>
        <begin position="75"/>
        <end position="93"/>
    </location>
</feature>
<dbReference type="AlphaFoldDB" id="A0A8H3AGK4"/>
<evidence type="ECO:0000256" key="5">
    <source>
        <dbReference type="SAM" id="Phobius"/>
    </source>
</evidence>
<dbReference type="Pfam" id="PF03547">
    <property type="entry name" value="Mem_trans"/>
    <property type="match status" value="1"/>
</dbReference>
<comment type="caution">
    <text evidence="6">The sequence shown here is derived from an EMBL/GenBank/DDBJ whole genome shotgun (WGS) entry which is preliminary data.</text>
</comment>
<feature type="transmembrane region" description="Helical" evidence="5">
    <location>
        <begin position="339"/>
        <end position="360"/>
    </location>
</feature>
<evidence type="ECO:0000256" key="4">
    <source>
        <dbReference type="ARBA" id="ARBA00023136"/>
    </source>
</evidence>
<dbReference type="EMBL" id="CAJMWS010000321">
    <property type="protein sequence ID" value="CAE6420265.1"/>
    <property type="molecule type" value="Genomic_DNA"/>
</dbReference>
<dbReference type="GO" id="GO:0016020">
    <property type="term" value="C:membrane"/>
    <property type="evidence" value="ECO:0007669"/>
    <property type="project" value="UniProtKB-SubCell"/>
</dbReference>
<evidence type="ECO:0000256" key="3">
    <source>
        <dbReference type="ARBA" id="ARBA00022989"/>
    </source>
</evidence>
<dbReference type="Proteomes" id="UP000663846">
    <property type="component" value="Unassembled WGS sequence"/>
</dbReference>
<evidence type="ECO:0000256" key="1">
    <source>
        <dbReference type="ARBA" id="ARBA00004141"/>
    </source>
</evidence>
<keyword evidence="4 5" id="KW-0472">Membrane</keyword>
<dbReference type="GO" id="GO:0055085">
    <property type="term" value="P:transmembrane transport"/>
    <property type="evidence" value="ECO:0007669"/>
    <property type="project" value="InterPro"/>
</dbReference>
<keyword evidence="2 5" id="KW-0812">Transmembrane</keyword>
<gene>
    <name evidence="6" type="ORF">RDB_LOCUS86773</name>
</gene>
<feature type="transmembrane region" description="Helical" evidence="5">
    <location>
        <begin position="45"/>
        <end position="63"/>
    </location>
</feature>
<evidence type="ECO:0000313" key="7">
    <source>
        <dbReference type="Proteomes" id="UP000663846"/>
    </source>
</evidence>
<feature type="transmembrane region" description="Helical" evidence="5">
    <location>
        <begin position="300"/>
        <end position="327"/>
    </location>
</feature>
<feature type="transmembrane region" description="Helical" evidence="5">
    <location>
        <begin position="12"/>
        <end position="33"/>
    </location>
</feature>
<organism evidence="6 7">
    <name type="scientific">Rhizoctonia solani</name>
    <dbReference type="NCBI Taxonomy" id="456999"/>
    <lineage>
        <taxon>Eukaryota</taxon>
        <taxon>Fungi</taxon>
        <taxon>Dikarya</taxon>
        <taxon>Basidiomycota</taxon>
        <taxon>Agaricomycotina</taxon>
        <taxon>Agaricomycetes</taxon>
        <taxon>Cantharellales</taxon>
        <taxon>Ceratobasidiaceae</taxon>
        <taxon>Rhizoctonia</taxon>
    </lineage>
</organism>
<dbReference type="InterPro" id="IPR004776">
    <property type="entry name" value="Mem_transp_PIN-like"/>
</dbReference>
<feature type="transmembrane region" description="Helical" evidence="5">
    <location>
        <begin position="380"/>
        <end position="399"/>
    </location>
</feature>
<dbReference type="PANTHER" id="PTHR31794:SF4">
    <property type="entry name" value="AUXIN EFFLUX TRANSPORTER FAMILY PROTEIN (EUROFUNG)"/>
    <property type="match status" value="1"/>
</dbReference>
<reference evidence="6" key="1">
    <citation type="submission" date="2021-01" db="EMBL/GenBank/DDBJ databases">
        <authorList>
            <person name="Kaushik A."/>
        </authorList>
    </citation>
    <scope>NUCLEOTIDE SEQUENCE</scope>
    <source>
        <strain evidence="6">AG1-1C</strain>
    </source>
</reference>
<comment type="subcellular location">
    <subcellularLocation>
        <location evidence="1">Membrane</location>
        <topology evidence="1">Multi-pass membrane protein</topology>
    </subcellularLocation>
</comment>
<dbReference type="GO" id="GO:0005783">
    <property type="term" value="C:endoplasmic reticulum"/>
    <property type="evidence" value="ECO:0007669"/>
    <property type="project" value="TreeGrafter"/>
</dbReference>
<name>A0A8H3AGK4_9AGAM</name>
<proteinExistence type="predicted"/>